<dbReference type="SMART" id="SM00304">
    <property type="entry name" value="HAMP"/>
    <property type="match status" value="1"/>
</dbReference>
<feature type="domain" description="Histidine kinase" evidence="17">
    <location>
        <begin position="227"/>
        <end position="413"/>
    </location>
</feature>
<reference evidence="20" key="1">
    <citation type="submission" date="2015-06" db="EMBL/GenBank/DDBJ databases">
        <title>Comparative genomics of Burkholderia leaf nodule symbionts.</title>
        <authorList>
            <person name="Carlier A."/>
            <person name="Eberl L."/>
            <person name="Pinto-Carbo M."/>
        </authorList>
    </citation>
    <scope>NUCLEOTIDE SEQUENCE [LARGE SCALE GENOMIC DNA]</scope>
    <source>
        <strain evidence="20">UZHbot4</strain>
    </source>
</reference>
<dbReference type="Pfam" id="PF00672">
    <property type="entry name" value="HAMP"/>
    <property type="match status" value="1"/>
</dbReference>
<evidence type="ECO:0000256" key="3">
    <source>
        <dbReference type="ARBA" id="ARBA00012438"/>
    </source>
</evidence>
<dbReference type="InterPro" id="IPR003594">
    <property type="entry name" value="HATPase_dom"/>
</dbReference>
<comment type="catalytic activity">
    <reaction evidence="1">
        <text>ATP + protein L-histidine = ADP + protein N-phospho-L-histidine.</text>
        <dbReference type="EC" id="2.7.13.3"/>
    </reaction>
</comment>
<dbReference type="GO" id="GO:0005886">
    <property type="term" value="C:plasma membrane"/>
    <property type="evidence" value="ECO:0007669"/>
    <property type="project" value="UniProtKB-SubCell"/>
</dbReference>
<sequence length="497" mass="54991">MRRPIDSLFGRLVVIVIGMLVLSHVAWFAIIRFERDNVQTSFAVEEAVFLVEAVRQHISNTPDQPLPPRVRVVDLRSPEVPRLPDEDTPPPLQRFLEDLKDRLPEGTDVRLNEPGAPPSVWVHGAKDPGWIVVPVQPLRPPRSRDRMLVWLALIFSCAVLAALFAAWQLQSPLRALAQAVQRFGRGMPTPPVPERGPRELRQLTHGFNTMVREVSQTESDRAVMLAGVAHDLKTPLARLRLRLRAEMMDDEKMRDGVVRDVDSMAHIVDQFLVFAHDRPDGSEPVGVDEQCERIARAYKAVSPNGEPIRLNLEAGPGFALPAATLDRLLSNLLDNAHAYGAPPVVIETRRMAKHWELVVSDHGKGIAPDDLIKASRPFVRLDPARGGSGHSGLGLAIVDRLARRVRDRQRRGRRPARHDDLSLRSGHQGRRGTSRRFAARGTHRVSARHAMRPAHAFGRAEGVVVCAPCAGQSNSVSSADAASLSTVLYVTVDASKM</sequence>
<feature type="region of interest" description="Disordered" evidence="15">
    <location>
        <begin position="406"/>
        <end position="448"/>
    </location>
</feature>
<dbReference type="InterPro" id="IPR003660">
    <property type="entry name" value="HAMP_dom"/>
</dbReference>
<name>A0A0L0MAK6_9BURK</name>
<evidence type="ECO:0000256" key="10">
    <source>
        <dbReference type="ARBA" id="ARBA00022777"/>
    </source>
</evidence>
<dbReference type="InterPro" id="IPR036890">
    <property type="entry name" value="HATPase_C_sf"/>
</dbReference>
<evidence type="ECO:0000259" key="17">
    <source>
        <dbReference type="PROSITE" id="PS50109"/>
    </source>
</evidence>
<evidence type="ECO:0000256" key="4">
    <source>
        <dbReference type="ARBA" id="ARBA00022475"/>
    </source>
</evidence>
<dbReference type="AlphaFoldDB" id="A0A0L0MAK6"/>
<dbReference type="SUPFAM" id="SSF55874">
    <property type="entry name" value="ATPase domain of HSP90 chaperone/DNA topoisomerase II/histidine kinase"/>
    <property type="match status" value="1"/>
</dbReference>
<dbReference type="GO" id="GO:0000155">
    <property type="term" value="F:phosphorelay sensor kinase activity"/>
    <property type="evidence" value="ECO:0007669"/>
    <property type="project" value="InterPro"/>
</dbReference>
<evidence type="ECO:0000256" key="5">
    <source>
        <dbReference type="ARBA" id="ARBA00022519"/>
    </source>
</evidence>
<evidence type="ECO:0000256" key="11">
    <source>
        <dbReference type="ARBA" id="ARBA00022840"/>
    </source>
</evidence>
<keyword evidence="14 16" id="KW-0472">Membrane</keyword>
<evidence type="ECO:0000313" key="20">
    <source>
        <dbReference type="Proteomes" id="UP000036959"/>
    </source>
</evidence>
<dbReference type="SUPFAM" id="SSF47384">
    <property type="entry name" value="Homodimeric domain of signal transducing histidine kinase"/>
    <property type="match status" value="1"/>
</dbReference>
<dbReference type="SMART" id="SM00388">
    <property type="entry name" value="HisKA"/>
    <property type="match status" value="1"/>
</dbReference>
<evidence type="ECO:0000256" key="16">
    <source>
        <dbReference type="SAM" id="Phobius"/>
    </source>
</evidence>
<dbReference type="PANTHER" id="PTHR44936">
    <property type="entry name" value="SENSOR PROTEIN CREC"/>
    <property type="match status" value="1"/>
</dbReference>
<dbReference type="Gene3D" id="1.10.287.130">
    <property type="match status" value="1"/>
</dbReference>
<evidence type="ECO:0000259" key="18">
    <source>
        <dbReference type="PROSITE" id="PS50885"/>
    </source>
</evidence>
<evidence type="ECO:0000256" key="14">
    <source>
        <dbReference type="ARBA" id="ARBA00023136"/>
    </source>
</evidence>
<keyword evidence="10 19" id="KW-0418">Kinase</keyword>
<keyword evidence="7" id="KW-0808">Transferase</keyword>
<dbReference type="InterPro" id="IPR036097">
    <property type="entry name" value="HisK_dim/P_sf"/>
</dbReference>
<evidence type="ECO:0000256" key="12">
    <source>
        <dbReference type="ARBA" id="ARBA00022989"/>
    </source>
</evidence>
<dbReference type="SMART" id="SM00387">
    <property type="entry name" value="HATPase_c"/>
    <property type="match status" value="1"/>
</dbReference>
<accession>A0A0L0MAK6</accession>
<keyword evidence="20" id="KW-1185">Reference proteome</keyword>
<keyword evidence="9" id="KW-0547">Nucleotide-binding</keyword>
<dbReference type="PROSITE" id="PS50109">
    <property type="entry name" value="HIS_KIN"/>
    <property type="match status" value="1"/>
</dbReference>
<evidence type="ECO:0000256" key="13">
    <source>
        <dbReference type="ARBA" id="ARBA00023012"/>
    </source>
</evidence>
<evidence type="ECO:0000256" key="9">
    <source>
        <dbReference type="ARBA" id="ARBA00022741"/>
    </source>
</evidence>
<feature type="transmembrane region" description="Helical" evidence="16">
    <location>
        <begin position="12"/>
        <end position="31"/>
    </location>
</feature>
<keyword evidence="8 16" id="KW-0812">Transmembrane</keyword>
<gene>
    <name evidence="19" type="ORF">BVER_03305c</name>
</gene>
<dbReference type="Pfam" id="PF02518">
    <property type="entry name" value="HATPase_c"/>
    <property type="match status" value="1"/>
</dbReference>
<dbReference type="PROSITE" id="PS50885">
    <property type="entry name" value="HAMP"/>
    <property type="match status" value="1"/>
</dbReference>
<keyword evidence="4" id="KW-1003">Cell membrane</keyword>
<evidence type="ECO:0000313" key="19">
    <source>
        <dbReference type="EMBL" id="KND59403.1"/>
    </source>
</evidence>
<dbReference type="GO" id="GO:0005524">
    <property type="term" value="F:ATP binding"/>
    <property type="evidence" value="ECO:0007669"/>
    <property type="project" value="UniProtKB-KW"/>
</dbReference>
<dbReference type="InterPro" id="IPR050980">
    <property type="entry name" value="2C_sensor_his_kinase"/>
</dbReference>
<dbReference type="EC" id="2.7.13.3" evidence="3"/>
<feature type="domain" description="HAMP" evidence="18">
    <location>
        <begin position="167"/>
        <end position="219"/>
    </location>
</feature>
<evidence type="ECO:0000256" key="7">
    <source>
        <dbReference type="ARBA" id="ARBA00022679"/>
    </source>
</evidence>
<feature type="compositionally biased region" description="Basic residues" evidence="15">
    <location>
        <begin position="427"/>
        <end position="448"/>
    </location>
</feature>
<dbReference type="Pfam" id="PF00512">
    <property type="entry name" value="HisKA"/>
    <property type="match status" value="1"/>
</dbReference>
<dbReference type="InterPro" id="IPR003661">
    <property type="entry name" value="HisK_dim/P_dom"/>
</dbReference>
<dbReference type="Gene3D" id="3.30.565.10">
    <property type="entry name" value="Histidine kinase-like ATPase, C-terminal domain"/>
    <property type="match status" value="1"/>
</dbReference>
<evidence type="ECO:0000256" key="8">
    <source>
        <dbReference type="ARBA" id="ARBA00022692"/>
    </source>
</evidence>
<dbReference type="PANTHER" id="PTHR44936:SF5">
    <property type="entry name" value="SENSOR HISTIDINE KINASE ENVZ"/>
    <property type="match status" value="1"/>
</dbReference>
<dbReference type="Proteomes" id="UP000036959">
    <property type="component" value="Unassembled WGS sequence"/>
</dbReference>
<evidence type="ECO:0000256" key="2">
    <source>
        <dbReference type="ARBA" id="ARBA00004429"/>
    </source>
</evidence>
<protein>
    <recommendedName>
        <fullName evidence="3">histidine kinase</fullName>
        <ecNumber evidence="3">2.7.13.3</ecNumber>
    </recommendedName>
</protein>
<keyword evidence="11" id="KW-0067">ATP-binding</keyword>
<organism evidence="19 20">
    <name type="scientific">Candidatus Burkholderia verschuerenii</name>
    <dbReference type="NCBI Taxonomy" id="242163"/>
    <lineage>
        <taxon>Bacteria</taxon>
        <taxon>Pseudomonadati</taxon>
        <taxon>Pseudomonadota</taxon>
        <taxon>Betaproteobacteria</taxon>
        <taxon>Burkholderiales</taxon>
        <taxon>Burkholderiaceae</taxon>
        <taxon>Burkholderia</taxon>
    </lineage>
</organism>
<dbReference type="EMBL" id="LFJJ01000132">
    <property type="protein sequence ID" value="KND59403.1"/>
    <property type="molecule type" value="Genomic_DNA"/>
</dbReference>
<feature type="compositionally biased region" description="Basic residues" evidence="15">
    <location>
        <begin position="406"/>
        <end position="416"/>
    </location>
</feature>
<evidence type="ECO:0000256" key="1">
    <source>
        <dbReference type="ARBA" id="ARBA00000085"/>
    </source>
</evidence>
<comment type="caution">
    <text evidence="19">The sequence shown here is derived from an EMBL/GenBank/DDBJ whole genome shotgun (WGS) entry which is preliminary data.</text>
</comment>
<keyword evidence="12 16" id="KW-1133">Transmembrane helix</keyword>
<dbReference type="CDD" id="cd06225">
    <property type="entry name" value="HAMP"/>
    <property type="match status" value="1"/>
</dbReference>
<evidence type="ECO:0000256" key="6">
    <source>
        <dbReference type="ARBA" id="ARBA00022553"/>
    </source>
</evidence>
<comment type="subcellular location">
    <subcellularLocation>
        <location evidence="2">Cell inner membrane</location>
        <topology evidence="2">Multi-pass membrane protein</topology>
    </subcellularLocation>
</comment>
<feature type="transmembrane region" description="Helical" evidence="16">
    <location>
        <begin position="148"/>
        <end position="167"/>
    </location>
</feature>
<evidence type="ECO:0000256" key="15">
    <source>
        <dbReference type="SAM" id="MobiDB-lite"/>
    </source>
</evidence>
<proteinExistence type="predicted"/>
<keyword evidence="5" id="KW-0997">Cell inner membrane</keyword>
<keyword evidence="6" id="KW-0597">Phosphoprotein</keyword>
<dbReference type="InterPro" id="IPR005467">
    <property type="entry name" value="His_kinase_dom"/>
</dbReference>
<keyword evidence="13" id="KW-0902">Two-component regulatory system</keyword>